<evidence type="ECO:0000313" key="10">
    <source>
        <dbReference type="EMBL" id="EPY33568.1"/>
    </source>
</evidence>
<gene>
    <name evidence="10" type="ORF">STCU_02153</name>
    <name evidence="9" type="ORF">STCU_02163</name>
</gene>
<dbReference type="InterPro" id="IPR006716">
    <property type="entry name" value="ERG2_sigma1_rcpt-like"/>
</dbReference>
<evidence type="ECO:0000256" key="1">
    <source>
        <dbReference type="ARBA" id="ARBA00004586"/>
    </source>
</evidence>
<keyword evidence="10" id="KW-0413">Isomerase</keyword>
<dbReference type="OrthoDB" id="347124at2759"/>
<dbReference type="EMBL" id="ATMH01002153">
    <property type="protein sequence ID" value="EPY33568.1"/>
    <property type="molecule type" value="Genomic_DNA"/>
</dbReference>
<name>S9UXJ8_9TRYP</name>
<comment type="subcellular location">
    <subcellularLocation>
        <location evidence="1">Endoplasmic reticulum membrane</location>
    </subcellularLocation>
</comment>
<evidence type="ECO:0000256" key="2">
    <source>
        <dbReference type="ARBA" id="ARBA00007141"/>
    </source>
</evidence>
<feature type="chain" id="PRO_5007727249" evidence="8">
    <location>
        <begin position="18"/>
        <end position="222"/>
    </location>
</feature>
<comment type="caution">
    <text evidence="10">The sequence shown here is derived from an EMBL/GenBank/DDBJ whole genome shotgun (WGS) entry which is preliminary data.</text>
</comment>
<keyword evidence="5" id="KW-1133">Transmembrane helix</keyword>
<accession>S9UXJ8</accession>
<evidence type="ECO:0000256" key="6">
    <source>
        <dbReference type="ARBA" id="ARBA00023136"/>
    </source>
</evidence>
<keyword evidence="4" id="KW-0256">Endoplasmic reticulum</keyword>
<dbReference type="Proteomes" id="UP000015354">
    <property type="component" value="Unassembled WGS sequence"/>
</dbReference>
<proteinExistence type="inferred from homology"/>
<dbReference type="Pfam" id="PF04622">
    <property type="entry name" value="ERG2_Sigma1R"/>
    <property type="match status" value="1"/>
</dbReference>
<evidence type="ECO:0000256" key="5">
    <source>
        <dbReference type="ARBA" id="ARBA00022989"/>
    </source>
</evidence>
<dbReference type="GO" id="GO:0016853">
    <property type="term" value="F:isomerase activity"/>
    <property type="evidence" value="ECO:0007669"/>
    <property type="project" value="UniProtKB-KW"/>
</dbReference>
<evidence type="ECO:0000313" key="9">
    <source>
        <dbReference type="EMBL" id="EPY33548.1"/>
    </source>
</evidence>
<dbReference type="GO" id="GO:0005789">
    <property type="term" value="C:endoplasmic reticulum membrane"/>
    <property type="evidence" value="ECO:0007669"/>
    <property type="project" value="UniProtKB-SubCell"/>
</dbReference>
<protein>
    <submittedName>
        <fullName evidence="10">C-8 sterol isomerase</fullName>
    </submittedName>
</protein>
<reference evidence="10" key="2">
    <citation type="submission" date="2013-03" db="EMBL/GenBank/DDBJ databases">
        <authorList>
            <person name="Motta M.C.M."/>
            <person name="Martins A.C.A."/>
            <person name="Preta C.M.C.C."/>
            <person name="Silva R."/>
            <person name="de Souza S.S."/>
            <person name="Klein C.C."/>
            <person name="de Almeida L.G.P."/>
            <person name="Cunha O.L."/>
            <person name="Colabardini A.C."/>
            <person name="Lima B.A."/>
            <person name="Machado C.R."/>
            <person name="Soares C.M.A."/>
            <person name="de Menezes C.B.A."/>
            <person name="Bartolomeu D.C."/>
            <person name="Grisard E.C."/>
            <person name="Fantinatti-Garboggini F."/>
            <person name="Rodrigues-Luiz G.F."/>
            <person name="Wagner G."/>
            <person name="Goldman G.H."/>
            <person name="Fietto J.L.R."/>
            <person name="Ciapina L.P."/>
            <person name="Brocchi M."/>
            <person name="Elias M.C."/>
            <person name="Goldman M.H.S."/>
            <person name="Sagot M.-F."/>
            <person name="Pereira M."/>
            <person name="Stoco P.H."/>
            <person name="Teixeira S.M.R."/>
            <person name="de Mendonca-Neto R.P."/>
            <person name="Maciel T.E.F."/>
            <person name="Mendes T.A.O."/>
            <person name="Urmenyi T.P."/>
            <person name="Teixeira M.M.G."/>
            <person name="de Camargo E.F.P."/>
            <person name="de Sousa W."/>
            <person name="Schenkman S."/>
            <person name="de Vasconcelos A.T.R."/>
        </authorList>
    </citation>
    <scope>NUCLEOTIDE SEQUENCE</scope>
</reference>
<keyword evidence="3" id="KW-0812">Transmembrane</keyword>
<reference evidence="10 11" key="1">
    <citation type="journal article" date="2013" name="PLoS ONE">
        <title>Predicting the Proteins of Angomonas deanei, Strigomonas culicis and Their Respective Endosymbionts Reveals New Aspects of the Trypanosomatidae Family.</title>
        <authorList>
            <person name="Motta M.C."/>
            <person name="Martins A.C."/>
            <person name="de Souza S.S."/>
            <person name="Catta-Preta C.M."/>
            <person name="Silva R."/>
            <person name="Klein C.C."/>
            <person name="de Almeida L.G."/>
            <person name="de Lima Cunha O."/>
            <person name="Ciapina L.P."/>
            <person name="Brocchi M."/>
            <person name="Colabardini A.C."/>
            <person name="de Araujo Lima B."/>
            <person name="Machado C.R."/>
            <person name="de Almeida Soares C.M."/>
            <person name="Probst C.M."/>
            <person name="de Menezes C.B."/>
            <person name="Thompson C.E."/>
            <person name="Bartholomeu D.C."/>
            <person name="Gradia D.F."/>
            <person name="Pavoni D.P."/>
            <person name="Grisard E.C."/>
            <person name="Fantinatti-Garboggini F."/>
            <person name="Marchini F.K."/>
            <person name="Rodrigues-Luiz G.F."/>
            <person name="Wagner G."/>
            <person name="Goldman G.H."/>
            <person name="Fietto J.L."/>
            <person name="Elias M.C."/>
            <person name="Goldman M.H."/>
            <person name="Sagot M.F."/>
            <person name="Pereira M."/>
            <person name="Stoco P.H."/>
            <person name="de Mendonca-Neto R.P."/>
            <person name="Teixeira S.M."/>
            <person name="Maciel T.E."/>
            <person name="de Oliveira Mendes T.A."/>
            <person name="Urmenyi T.P."/>
            <person name="de Souza W."/>
            <person name="Schenkman S."/>
            <person name="de Vasconcelos A.T."/>
        </authorList>
    </citation>
    <scope>NUCLEOTIDE SEQUENCE [LARGE SCALE GENOMIC DNA]</scope>
</reference>
<keyword evidence="6" id="KW-0472">Membrane</keyword>
<dbReference type="EMBL" id="ATMH01002163">
    <property type="protein sequence ID" value="EPY33548.1"/>
    <property type="molecule type" value="Genomic_DNA"/>
</dbReference>
<feature type="signal peptide" evidence="8">
    <location>
        <begin position="1"/>
        <end position="17"/>
    </location>
</feature>
<comment type="similarity">
    <text evidence="2 7">Belongs to the ERG2 family.</text>
</comment>
<dbReference type="PANTHER" id="PTHR10868:SF1">
    <property type="entry name" value="SIGMA NON-OPIOID INTRACELLULAR RECEPTOR 1"/>
    <property type="match status" value="1"/>
</dbReference>
<evidence type="ECO:0000256" key="3">
    <source>
        <dbReference type="ARBA" id="ARBA00022692"/>
    </source>
</evidence>
<sequence>MGLFLTLFLLILFNTVALFVYIDQGTHNYVYEPARLQEISVAGIARAKAKHGEDTPATFIIDEVIQGVLDAYPQYSRYTGNWLFNNAGGAMGSMTVLHCSFTEYLIIFGTQTGTEGHTGRHLADDYFTILYGEQWAAFAQPSEKGREVYKPGEQHWMRKLDAKQYRMPEECWALEYARGNIASMMFFGFLDVLFSTADLPTAFQTVRESAGNMFPNLLLGKF</sequence>
<evidence type="ECO:0000256" key="8">
    <source>
        <dbReference type="SAM" id="SignalP"/>
    </source>
</evidence>
<dbReference type="AlphaFoldDB" id="S9UXJ8"/>
<evidence type="ECO:0000256" key="7">
    <source>
        <dbReference type="RuleBase" id="RU368083"/>
    </source>
</evidence>
<keyword evidence="8" id="KW-0732">Signal</keyword>
<dbReference type="PANTHER" id="PTHR10868">
    <property type="entry name" value="SIGMA 1-TYPE OPIOID RECEPTOR-RELATED"/>
    <property type="match status" value="1"/>
</dbReference>
<organism evidence="10 11">
    <name type="scientific">Strigomonas culicis</name>
    <dbReference type="NCBI Taxonomy" id="28005"/>
    <lineage>
        <taxon>Eukaryota</taxon>
        <taxon>Discoba</taxon>
        <taxon>Euglenozoa</taxon>
        <taxon>Kinetoplastea</taxon>
        <taxon>Metakinetoplastina</taxon>
        <taxon>Trypanosomatida</taxon>
        <taxon>Trypanosomatidae</taxon>
        <taxon>Strigomonadinae</taxon>
        <taxon>Strigomonas</taxon>
    </lineage>
</organism>
<evidence type="ECO:0000256" key="4">
    <source>
        <dbReference type="ARBA" id="ARBA00022824"/>
    </source>
</evidence>
<evidence type="ECO:0000313" key="11">
    <source>
        <dbReference type="Proteomes" id="UP000015354"/>
    </source>
</evidence>
<keyword evidence="11" id="KW-1185">Reference proteome</keyword>